<evidence type="ECO:0000313" key="1">
    <source>
        <dbReference type="EMBL" id="PRR85515.1"/>
    </source>
</evidence>
<name>A0A2T0BNR9_9CLOT</name>
<organism evidence="1 2">
    <name type="scientific">Clostridium luticellarii</name>
    <dbReference type="NCBI Taxonomy" id="1691940"/>
    <lineage>
        <taxon>Bacteria</taxon>
        <taxon>Bacillati</taxon>
        <taxon>Bacillota</taxon>
        <taxon>Clostridia</taxon>
        <taxon>Eubacteriales</taxon>
        <taxon>Clostridiaceae</taxon>
        <taxon>Clostridium</taxon>
    </lineage>
</organism>
<accession>A0A2T0BNR9</accession>
<protein>
    <submittedName>
        <fullName evidence="1">Uncharacterized protein</fullName>
    </submittedName>
</protein>
<dbReference type="EMBL" id="PVXP01000015">
    <property type="protein sequence ID" value="PRR85515.1"/>
    <property type="molecule type" value="Genomic_DNA"/>
</dbReference>
<sequence length="163" mass="17660">MKLTKKCSEVVGKGSVKIVNLTPHEINIILDNRNIKIDPSGTVARCTVRIEKAGVIKTIDEKDPCVNCLQSGQDSTSCDLAISPDIFGDSNRGRCPDITVQIPLSKSVFGEVENLPDPQEDTVFVVSSIVAQAVSGRKDIFIVNDTVRDKNGRIIGCRSLAHI</sequence>
<comment type="caution">
    <text evidence="1">The sequence shown here is derived from an EMBL/GenBank/DDBJ whole genome shotgun (WGS) entry which is preliminary data.</text>
</comment>
<keyword evidence="2" id="KW-1185">Reference proteome</keyword>
<dbReference type="Proteomes" id="UP000237798">
    <property type="component" value="Unassembled WGS sequence"/>
</dbReference>
<evidence type="ECO:0000313" key="2">
    <source>
        <dbReference type="Proteomes" id="UP000237798"/>
    </source>
</evidence>
<proteinExistence type="predicted"/>
<dbReference type="OrthoDB" id="2990152at2"/>
<dbReference type="AlphaFoldDB" id="A0A2T0BNR9"/>
<dbReference type="RefSeq" id="WP_106009022.1">
    <property type="nucleotide sequence ID" value="NZ_PVXP01000015.1"/>
</dbReference>
<gene>
    <name evidence="1" type="ORF">CLLU_14360</name>
</gene>
<reference evidence="1 2" key="1">
    <citation type="submission" date="2018-03" db="EMBL/GenBank/DDBJ databases">
        <title>Genome sequence of Clostridium luticellarii DSM 29923.</title>
        <authorList>
            <person name="Poehlein A."/>
            <person name="Daniel R."/>
        </authorList>
    </citation>
    <scope>NUCLEOTIDE SEQUENCE [LARGE SCALE GENOMIC DNA]</scope>
    <source>
        <strain evidence="1 2">DSM 29923</strain>
    </source>
</reference>